<feature type="domain" description="ORC6 first cyclin-like" evidence="7">
    <location>
        <begin position="10"/>
        <end position="93"/>
    </location>
</feature>
<evidence type="ECO:0000313" key="9">
    <source>
        <dbReference type="Proteomes" id="UP000292447"/>
    </source>
</evidence>
<dbReference type="Pfam" id="PF05460">
    <property type="entry name" value="ORC6"/>
    <property type="match status" value="1"/>
</dbReference>
<organism evidence="8 9">
    <name type="scientific">Metschnikowia aff. pulcherrima</name>
    <dbReference type="NCBI Taxonomy" id="2163413"/>
    <lineage>
        <taxon>Eukaryota</taxon>
        <taxon>Fungi</taxon>
        <taxon>Dikarya</taxon>
        <taxon>Ascomycota</taxon>
        <taxon>Saccharomycotina</taxon>
        <taxon>Pichiomycetes</taxon>
        <taxon>Metschnikowiaceae</taxon>
        <taxon>Metschnikowia</taxon>
    </lineage>
</organism>
<comment type="subcellular location">
    <subcellularLocation>
        <location evidence="1">Nucleus</location>
    </subcellularLocation>
</comment>
<dbReference type="STRING" id="2163413.A0A4P6XHI4"/>
<keyword evidence="3" id="KW-0235">DNA replication</keyword>
<sequence>MEKLQLNKTLKDILPNFSGDYPPALVSYINSIYQLSFQKLPTLNYRGDVARLHLCAFLAIEKYQEKFSLPTPVLDSIPVRPESCDKLLREIECKVISPVSSPNTSPRKQSVPDVLPKKRSYAPSLSSPLKKLQRMLDTPDDASHFAMKSPFNPDGKVTHKLRNNDSPFNKVSKLLTSSPTRDPFKTPMSSPSKGSLTFSPHSPRYNKSLTMPDVISFANNFYIPASVTPLLLETFVIERYKFIKRNEWLLACGLIHAAYVRINDKLLKTTIGKKAEFQDQLFQYQRGGLMKGNMIEWINRIEESIKGQPWILDLELKYVHNDWTQEDTTREKEIQAKLGQGGDLYQSLGAMINPSVMFDKPSQAEYYSAWTRRVRKKVKAAELPKETLKDLKSEAA</sequence>
<dbReference type="PIRSF" id="PIRSF022941">
    <property type="entry name" value="ORC6_fun"/>
    <property type="match status" value="1"/>
</dbReference>
<dbReference type="EMBL" id="CP034456">
    <property type="protein sequence ID" value="QBM86742.1"/>
    <property type="molecule type" value="Genomic_DNA"/>
</dbReference>
<evidence type="ECO:0000259" key="7">
    <source>
        <dbReference type="Pfam" id="PF05460"/>
    </source>
</evidence>
<comment type="similarity">
    <text evidence="2">Belongs to the ORC6 family.</text>
</comment>
<reference evidence="9" key="1">
    <citation type="submission" date="2019-03" db="EMBL/GenBank/DDBJ databases">
        <title>Snf2 controls pulcherriminic acid biosynthesis and connects pigmentation and antifungal activity of the yeast Metschnikowia pulcherrima.</title>
        <authorList>
            <person name="Gore-Lloyd D."/>
            <person name="Sumann I."/>
            <person name="Brachmann A.O."/>
            <person name="Schneeberger K."/>
            <person name="Ortiz-Merino R.A."/>
            <person name="Moreno-Beltran M."/>
            <person name="Schlaefli M."/>
            <person name="Kirner P."/>
            <person name="Santos Kron A."/>
            <person name="Wolfe K.H."/>
            <person name="Piel J."/>
            <person name="Ahrens C.H."/>
            <person name="Henk D."/>
            <person name="Freimoser F.M."/>
        </authorList>
    </citation>
    <scope>NUCLEOTIDE SEQUENCE [LARGE SCALE GENOMIC DNA]</scope>
    <source>
        <strain evidence="9">APC 1.2</strain>
    </source>
</reference>
<evidence type="ECO:0000256" key="1">
    <source>
        <dbReference type="ARBA" id="ARBA00004123"/>
    </source>
</evidence>
<evidence type="ECO:0000256" key="4">
    <source>
        <dbReference type="ARBA" id="ARBA00023125"/>
    </source>
</evidence>
<dbReference type="InterPro" id="IPR016811">
    <property type="entry name" value="ORC6_fun"/>
</dbReference>
<keyword evidence="4" id="KW-0238">DNA-binding</keyword>
<dbReference type="GO" id="GO:0006260">
    <property type="term" value="P:DNA replication"/>
    <property type="evidence" value="ECO:0007669"/>
    <property type="project" value="UniProtKB-KW"/>
</dbReference>
<keyword evidence="5" id="KW-0539">Nucleus</keyword>
<keyword evidence="9" id="KW-1185">Reference proteome</keyword>
<name>A0A4P6XHI4_9ASCO</name>
<dbReference type="InterPro" id="IPR008721">
    <property type="entry name" value="ORC6_cyclin_first"/>
</dbReference>
<gene>
    <name evidence="8" type="primary">MPUL0A13880</name>
    <name evidence="8" type="ORF">METSCH_A13880</name>
</gene>
<feature type="region of interest" description="Disordered" evidence="6">
    <location>
        <begin position="98"/>
        <end position="130"/>
    </location>
</feature>
<feature type="region of interest" description="Disordered" evidence="6">
    <location>
        <begin position="178"/>
        <end position="199"/>
    </location>
</feature>
<evidence type="ECO:0000256" key="3">
    <source>
        <dbReference type="ARBA" id="ARBA00022705"/>
    </source>
</evidence>
<proteinExistence type="inferred from homology"/>
<evidence type="ECO:0000256" key="2">
    <source>
        <dbReference type="ARBA" id="ARBA00010840"/>
    </source>
</evidence>
<dbReference type="AlphaFoldDB" id="A0A4P6XHI4"/>
<protein>
    <submittedName>
        <fullName evidence="8">Origin recognition complex subunit 6</fullName>
    </submittedName>
</protein>
<feature type="compositionally biased region" description="Polar residues" evidence="6">
    <location>
        <begin position="187"/>
        <end position="199"/>
    </location>
</feature>
<evidence type="ECO:0000256" key="6">
    <source>
        <dbReference type="SAM" id="MobiDB-lite"/>
    </source>
</evidence>
<dbReference type="GO" id="GO:0005664">
    <property type="term" value="C:nuclear origin of replication recognition complex"/>
    <property type="evidence" value="ECO:0007669"/>
    <property type="project" value="InterPro"/>
</dbReference>
<dbReference type="GO" id="GO:0003677">
    <property type="term" value="F:DNA binding"/>
    <property type="evidence" value="ECO:0007669"/>
    <property type="project" value="UniProtKB-KW"/>
</dbReference>
<evidence type="ECO:0000313" key="8">
    <source>
        <dbReference type="EMBL" id="QBM86742.1"/>
    </source>
</evidence>
<accession>A0A4P6XHI4</accession>
<feature type="compositionally biased region" description="Polar residues" evidence="6">
    <location>
        <begin position="98"/>
        <end position="108"/>
    </location>
</feature>
<evidence type="ECO:0000256" key="5">
    <source>
        <dbReference type="ARBA" id="ARBA00023242"/>
    </source>
</evidence>
<dbReference type="Proteomes" id="UP000292447">
    <property type="component" value="Chromosome I"/>
</dbReference>